<keyword evidence="3" id="KW-0029">Amino-acid transport</keyword>
<feature type="domain" description="Leucine-binding protein" evidence="5">
    <location>
        <begin position="40"/>
        <end position="388"/>
    </location>
</feature>
<keyword evidence="7" id="KW-1185">Reference proteome</keyword>
<dbReference type="EMBL" id="VTTN01000004">
    <property type="protein sequence ID" value="KAA0596110.1"/>
    <property type="molecule type" value="Genomic_DNA"/>
</dbReference>
<evidence type="ECO:0000313" key="6">
    <source>
        <dbReference type="EMBL" id="KAA0596110.1"/>
    </source>
</evidence>
<dbReference type="PANTHER" id="PTHR30483">
    <property type="entry name" value="LEUCINE-SPECIFIC-BINDING PROTEIN"/>
    <property type="match status" value="1"/>
</dbReference>
<dbReference type="Proteomes" id="UP000324927">
    <property type="component" value="Unassembled WGS sequence"/>
</dbReference>
<accession>A0A5A9GP49</accession>
<dbReference type="GO" id="GO:0006865">
    <property type="term" value="P:amino acid transport"/>
    <property type="evidence" value="ECO:0007669"/>
    <property type="project" value="UniProtKB-KW"/>
</dbReference>
<evidence type="ECO:0000256" key="3">
    <source>
        <dbReference type="ARBA" id="ARBA00022970"/>
    </source>
</evidence>
<dbReference type="Pfam" id="PF13458">
    <property type="entry name" value="Peripla_BP_6"/>
    <property type="match status" value="1"/>
</dbReference>
<evidence type="ECO:0000259" key="5">
    <source>
        <dbReference type="Pfam" id="PF13458"/>
    </source>
</evidence>
<evidence type="ECO:0000256" key="4">
    <source>
        <dbReference type="SAM" id="SignalP"/>
    </source>
</evidence>
<protein>
    <submittedName>
        <fullName evidence="6">ABC transporter substrate-binding protein</fullName>
    </submittedName>
</protein>
<dbReference type="Gene3D" id="3.40.50.2300">
    <property type="match status" value="2"/>
</dbReference>
<proteinExistence type="inferred from homology"/>
<dbReference type="OrthoDB" id="9791590at2"/>
<evidence type="ECO:0000256" key="1">
    <source>
        <dbReference type="ARBA" id="ARBA00010062"/>
    </source>
</evidence>
<dbReference type="SUPFAM" id="SSF53822">
    <property type="entry name" value="Periplasmic binding protein-like I"/>
    <property type="match status" value="1"/>
</dbReference>
<dbReference type="RefSeq" id="WP_149231506.1">
    <property type="nucleotide sequence ID" value="NZ_JALJXJ010000005.1"/>
</dbReference>
<dbReference type="InterPro" id="IPR051010">
    <property type="entry name" value="BCAA_transport"/>
</dbReference>
<comment type="similarity">
    <text evidence="1">Belongs to the leucine-binding protein family.</text>
</comment>
<evidence type="ECO:0000313" key="7">
    <source>
        <dbReference type="Proteomes" id="UP000324927"/>
    </source>
</evidence>
<keyword evidence="2 4" id="KW-0732">Signal</keyword>
<dbReference type="AlphaFoldDB" id="A0A5A9GP49"/>
<dbReference type="InterPro" id="IPR028082">
    <property type="entry name" value="Peripla_BP_I"/>
</dbReference>
<evidence type="ECO:0000256" key="2">
    <source>
        <dbReference type="ARBA" id="ARBA00022729"/>
    </source>
</evidence>
<keyword evidence="3" id="KW-0813">Transport</keyword>
<sequence>MSIIRALKVSVLAGTLFAAGAFAPGSGSTAVAAQDVSVCLWGTITGPDAILNGMSYGARDYFEYLNQFKGGIAGQKVRTLLLDGRYKLDEELKIYRRCVDQEQAVFVSGWSTGAVKALRDQIAQDQIPFMAQSHSSEVLDPVKLPYIFIPGPTYEQQMVIALRALKQQGGKTVAVMHPDNEYGRGPVNVVRQSGLIEKTGLKLADTIEFPFDTQDLTAQMLRLKSRNPDMVYVQASTPQLLVILRDAAKVGLPAKLFVGNMYNISAAIPEQLGKGAEGFRTIQIYADFGADIPAMKEIDAFRTKNEIAKQDVYYMKGWFQGIVMAKAIENAIAKNGGKIPDDIRSFRKAVRTEMTSLRSLDVGGIVPEANYDTHQGTTLARIAEIRDGRYVPVSDWIDAR</sequence>
<gene>
    <name evidence="6" type="ORF">FZ942_13110</name>
</gene>
<feature type="chain" id="PRO_5022917518" evidence="4">
    <location>
        <begin position="24"/>
        <end position="400"/>
    </location>
</feature>
<name>A0A5A9GP49_AZOLI</name>
<feature type="signal peptide" evidence="4">
    <location>
        <begin position="1"/>
        <end position="23"/>
    </location>
</feature>
<organism evidence="6 7">
    <name type="scientific">Azospirillum lipoferum</name>
    <dbReference type="NCBI Taxonomy" id="193"/>
    <lineage>
        <taxon>Bacteria</taxon>
        <taxon>Pseudomonadati</taxon>
        <taxon>Pseudomonadota</taxon>
        <taxon>Alphaproteobacteria</taxon>
        <taxon>Rhodospirillales</taxon>
        <taxon>Azospirillaceae</taxon>
        <taxon>Azospirillum</taxon>
    </lineage>
</organism>
<comment type="caution">
    <text evidence="6">The sequence shown here is derived from an EMBL/GenBank/DDBJ whole genome shotgun (WGS) entry which is preliminary data.</text>
</comment>
<dbReference type="InterPro" id="IPR028081">
    <property type="entry name" value="Leu-bd"/>
</dbReference>
<reference evidence="6 7" key="1">
    <citation type="submission" date="2019-08" db="EMBL/GenBank/DDBJ databases">
        <authorList>
            <person name="Grouzdev D."/>
            <person name="Tikhonova E."/>
            <person name="Kravchenko I."/>
        </authorList>
    </citation>
    <scope>NUCLEOTIDE SEQUENCE [LARGE SCALE GENOMIC DNA]</scope>
    <source>
        <strain evidence="6 7">59b</strain>
    </source>
</reference>
<dbReference type="PANTHER" id="PTHR30483:SF38">
    <property type="entry name" value="BLR7848 PROTEIN"/>
    <property type="match status" value="1"/>
</dbReference>